<name>S4NY45_9NEOP</name>
<reference evidence="1" key="1">
    <citation type="journal article" date="2013" name="BMC Genomics">
        <title>Unscrambling butterfly oogenesis.</title>
        <authorList>
            <person name="Carter J.M."/>
            <person name="Baker S.C."/>
            <person name="Pink R."/>
            <person name="Carter D.R."/>
            <person name="Collins A."/>
            <person name="Tomlin J."/>
            <person name="Gibbs M."/>
            <person name="Breuker C.J."/>
        </authorList>
    </citation>
    <scope>NUCLEOTIDE SEQUENCE</scope>
    <source>
        <tissue evidence="1">Ovary</tissue>
    </source>
</reference>
<proteinExistence type="predicted"/>
<accession>S4NY45</accession>
<evidence type="ECO:0000313" key="1">
    <source>
        <dbReference type="EMBL" id="JAA83766.1"/>
    </source>
</evidence>
<dbReference type="AlphaFoldDB" id="S4NY45"/>
<organism evidence="1">
    <name type="scientific">Pararge aegeria</name>
    <name type="common">speckled wood butterfly</name>
    <dbReference type="NCBI Taxonomy" id="116150"/>
    <lineage>
        <taxon>Eukaryota</taxon>
        <taxon>Metazoa</taxon>
        <taxon>Ecdysozoa</taxon>
        <taxon>Arthropoda</taxon>
        <taxon>Hexapoda</taxon>
        <taxon>Insecta</taxon>
        <taxon>Pterygota</taxon>
        <taxon>Neoptera</taxon>
        <taxon>Endopterygota</taxon>
        <taxon>Lepidoptera</taxon>
        <taxon>Glossata</taxon>
        <taxon>Ditrysia</taxon>
        <taxon>Papilionoidea</taxon>
        <taxon>Nymphalidae</taxon>
        <taxon>Satyrinae</taxon>
        <taxon>Satyrini</taxon>
        <taxon>Parargina</taxon>
        <taxon>Pararge</taxon>
    </lineage>
</organism>
<dbReference type="EMBL" id="GAIX01008794">
    <property type="protein sequence ID" value="JAA83766.1"/>
    <property type="molecule type" value="Transcribed_RNA"/>
</dbReference>
<protein>
    <submittedName>
        <fullName evidence="1">Putative G patch domain-containing protein 1-like protein</fullName>
    </submittedName>
</protein>
<reference evidence="1" key="2">
    <citation type="submission" date="2013-05" db="EMBL/GenBank/DDBJ databases">
        <authorList>
            <person name="Carter J.-M."/>
            <person name="Baker S.C."/>
            <person name="Pink R."/>
            <person name="Carter D.R.F."/>
            <person name="Collins A."/>
            <person name="Tomlin J."/>
            <person name="Gibbs M."/>
            <person name="Breuker C.J."/>
        </authorList>
    </citation>
    <scope>NUCLEOTIDE SEQUENCE</scope>
    <source>
        <tissue evidence="1">Ovary</tissue>
    </source>
</reference>
<sequence>MMRIILQLILITILPSNRGMLNVIPHHLEVYLLILILMKSMLGDDQIKTAILRKLLRITIKLKLMRQKRII</sequence>